<dbReference type="EMBL" id="ABID01000001">
    <property type="protein sequence ID" value="EDQ06535.1"/>
    <property type="molecule type" value="Genomic_DNA"/>
</dbReference>
<dbReference type="Proteomes" id="UP000003257">
    <property type="component" value="Unassembled WGS sequence"/>
</dbReference>
<keyword evidence="2" id="KW-1185">Reference proteome</keyword>
<proteinExistence type="predicted"/>
<organism evidence="1 2">
    <name type="scientific">Sulfitobacter indolifex HEL-45</name>
    <dbReference type="NCBI Taxonomy" id="391624"/>
    <lineage>
        <taxon>Bacteria</taxon>
        <taxon>Pseudomonadati</taxon>
        <taxon>Pseudomonadota</taxon>
        <taxon>Alphaproteobacteria</taxon>
        <taxon>Rhodobacterales</taxon>
        <taxon>Roseobacteraceae</taxon>
        <taxon>Sulfitobacter</taxon>
    </lineage>
</organism>
<protein>
    <submittedName>
        <fullName evidence="1">Uncharacterized protein</fullName>
    </submittedName>
</protein>
<comment type="caution">
    <text evidence="1">The sequence shown here is derived from an EMBL/GenBank/DDBJ whole genome shotgun (WGS) entry which is preliminary data.</text>
</comment>
<evidence type="ECO:0000313" key="1">
    <source>
        <dbReference type="EMBL" id="EDQ06535.1"/>
    </source>
</evidence>
<sequence length="155" mass="17309">MLYTAPVTARLGIMKAMLDAATEHDSGLRRILTDPTFLKASPETPHLFHRRAPGTYKTISQAANAYTQKFHGISIQTYLKDTRSGTLKEYHEVSRKVDFGAVPMLTKIRKPKCWHRPLSDDKNAEASAQLASDMERVQRAVDDAQVRAEGLLEAA</sequence>
<name>A0ABM9XAH0_9RHOB</name>
<gene>
    <name evidence="1" type="ORF">OIHEL45_06955</name>
</gene>
<accession>A0ABM9XAH0</accession>
<reference evidence="1 2" key="1">
    <citation type="submission" date="2007-11" db="EMBL/GenBank/DDBJ databases">
        <authorList>
            <person name="Wagner-Dobler I."/>
            <person name="Ferriera S."/>
            <person name="Johnson J."/>
            <person name="Kravitz S."/>
            <person name="Beeson K."/>
            <person name="Sutton G."/>
            <person name="Rogers Y.-H."/>
            <person name="Friedman R."/>
            <person name="Frazier M."/>
            <person name="Venter J.C."/>
        </authorList>
    </citation>
    <scope>NUCLEOTIDE SEQUENCE [LARGE SCALE GENOMIC DNA]</scope>
    <source>
        <strain evidence="1 2">HEL-45</strain>
    </source>
</reference>
<evidence type="ECO:0000313" key="2">
    <source>
        <dbReference type="Proteomes" id="UP000003257"/>
    </source>
</evidence>